<evidence type="ECO:0000313" key="3">
    <source>
        <dbReference type="EMBL" id="TVZ05049.1"/>
    </source>
</evidence>
<dbReference type="OrthoDB" id="4954307at2"/>
<evidence type="ECO:0000259" key="2">
    <source>
        <dbReference type="Pfam" id="PF13546"/>
    </source>
</evidence>
<keyword evidence="4" id="KW-1185">Reference proteome</keyword>
<dbReference type="EMBL" id="RPFW01000002">
    <property type="protein sequence ID" value="TVZ05049.1"/>
    <property type="molecule type" value="Genomic_DNA"/>
</dbReference>
<sequence>MQRLFTAARWNEELVRDDVSGYVTAALSCPDGVLLSDDTGFEKKGSHLAGGAAAVHRNRGQDHELTGGVFLAYAGPKGRALIDRELYLPRSWAGDEARVAATGVPAGTAFRTKPQFLQLMIEQAAAAGIPFRWVTADEAYGTTDRFASTWRSSASPMCWLSPATTWLTRPRVLAGSARPGSARSQPLARPTCWPWSDTKAPSTGTTPPNCYRQPCGRGRTGSVRCWWKSASRTSGCWPDGRRAPGLTRRVWPPSCELFAISSGQSIVPARRFAMSRRSAGTSWTSPSGRCGSINTDQHLLHGGFDGHPKARAPVLSKTKTA</sequence>
<reference evidence="3 4" key="1">
    <citation type="submission" date="2018-11" db="EMBL/GenBank/DDBJ databases">
        <title>Trebonia kvetii gen.nov., sp.nov., a novel acidophilic actinobacterium, and proposal of the new actinobacterial family Treboniaceae fam. nov.</title>
        <authorList>
            <person name="Rapoport D."/>
            <person name="Sagova-Mareckova M."/>
            <person name="Sedlacek I."/>
            <person name="Provaznik J."/>
            <person name="Kralova S."/>
            <person name="Pavlinic D."/>
            <person name="Benes V."/>
            <person name="Kopecky J."/>
        </authorList>
    </citation>
    <scope>NUCLEOTIDE SEQUENCE [LARGE SCALE GENOMIC DNA]</scope>
    <source>
        <strain evidence="3 4">15Tr583</strain>
    </source>
</reference>
<dbReference type="Pfam" id="PF13546">
    <property type="entry name" value="DDE_5"/>
    <property type="match status" value="1"/>
</dbReference>
<feature type="region of interest" description="Disordered" evidence="1">
    <location>
        <begin position="301"/>
        <end position="321"/>
    </location>
</feature>
<name>A0A6P2C0V1_9ACTN</name>
<dbReference type="Proteomes" id="UP000460272">
    <property type="component" value="Unassembled WGS sequence"/>
</dbReference>
<organism evidence="3 4">
    <name type="scientific">Trebonia kvetii</name>
    <dbReference type="NCBI Taxonomy" id="2480626"/>
    <lineage>
        <taxon>Bacteria</taxon>
        <taxon>Bacillati</taxon>
        <taxon>Actinomycetota</taxon>
        <taxon>Actinomycetes</taxon>
        <taxon>Streptosporangiales</taxon>
        <taxon>Treboniaceae</taxon>
        <taxon>Trebonia</taxon>
    </lineage>
</organism>
<evidence type="ECO:0000313" key="4">
    <source>
        <dbReference type="Proteomes" id="UP000460272"/>
    </source>
</evidence>
<protein>
    <submittedName>
        <fullName evidence="3">Transposase</fullName>
    </submittedName>
</protein>
<comment type="caution">
    <text evidence="3">The sequence shown here is derived from an EMBL/GenBank/DDBJ whole genome shotgun (WGS) entry which is preliminary data.</text>
</comment>
<proteinExistence type="predicted"/>
<dbReference type="AlphaFoldDB" id="A0A6P2C0V1"/>
<dbReference type="InterPro" id="IPR038721">
    <property type="entry name" value="IS701-like_DDE_dom"/>
</dbReference>
<feature type="domain" description="Transposase IS701-like DDE" evidence="2">
    <location>
        <begin position="1"/>
        <end position="151"/>
    </location>
</feature>
<dbReference type="PROSITE" id="PS51257">
    <property type="entry name" value="PROKAR_LIPOPROTEIN"/>
    <property type="match status" value="1"/>
</dbReference>
<dbReference type="PANTHER" id="PTHR33627:SF1">
    <property type="entry name" value="TRANSPOSASE"/>
    <property type="match status" value="1"/>
</dbReference>
<accession>A0A6P2C0V1</accession>
<dbReference type="InterPro" id="IPR039365">
    <property type="entry name" value="IS701-like"/>
</dbReference>
<evidence type="ECO:0000256" key="1">
    <source>
        <dbReference type="SAM" id="MobiDB-lite"/>
    </source>
</evidence>
<dbReference type="PANTHER" id="PTHR33627">
    <property type="entry name" value="TRANSPOSASE"/>
    <property type="match status" value="1"/>
</dbReference>
<gene>
    <name evidence="3" type="ORF">EAS64_10535</name>
</gene>